<evidence type="ECO:0000313" key="2">
    <source>
        <dbReference type="Proteomes" id="UP001209666"/>
    </source>
</evidence>
<dbReference type="SUPFAM" id="SSF52540">
    <property type="entry name" value="P-loop containing nucleoside triphosphate hydrolases"/>
    <property type="match status" value="1"/>
</dbReference>
<dbReference type="Proteomes" id="UP001209666">
    <property type="component" value="Unassembled WGS sequence"/>
</dbReference>
<sequence length="802" mass="93276">MREFIDREIAIKSMNKILTEHTTPWIVLSGDSRIGKTEFAKKISSMYENTIFCTPRLSGNYACSFVQSINLENEDIINEIICEYAKKNASANEVFRAIGMKYVSPLRKNQLSSVLSLIIKNDVSSGLYNFAHYLGEQVNSQINCIFLDDFSRCDYDSYVWILEYWNSIMEPLPTVIAICNFSVNWESDKLKDIFHGVCSPVSIERFDSKEAFYNILKQYFFFENDIYLVDISKKLFALYNGNAGMLFETIKLLQGQTIHSTDEQMTDLILNTAQQIHLHRFDEFSKIHMLVLRTLAYSPSPLSKKNMIDILDLIEPITTEIISQLYNRNFINYIADNNNDHTLYVINDDFLISIIKSGCSETEELFYKTKLYRAIQRKQINTTLEQKLNLAIELEENEVMELIIEYLESQLEECTDEKKAYYIDNFLNSKCKVPEKLISIYNVQLLYLYGYYQSAEKLIGTYYILGGIVEFENLMLLGDIQHILLSPKTSHTYKSASEVIGISVSDKIKAINRQIMALNQEHKEQLAKELYESAFDKYENTPCSGLIELYRNSNNSFDYDRAMEYTIRGYVLAKELGEVLEMYKCLHNICMIRLQHGKYGQPICDERLYIEPTFEYIVDFFAKHSEYRHEQAYPLLDLGTVKMFEYVRTHDAKLLIEAKRYYSEAQLYAKSFYAQHIAETGLLIVNSYQYAYDESTFVQELRDTMYNRYVQKQTVIEDYRVHKKILLSLALSAIISGNNEDATMYLNDASKYISGAETLRYNKLCQKAGCVVLMKETVPLNGKNEIYYGSDELVPWLISFCH</sequence>
<dbReference type="InterPro" id="IPR027417">
    <property type="entry name" value="P-loop_NTPase"/>
</dbReference>
<organism evidence="1 2">
    <name type="scientific">Roseburia amylophila</name>
    <dbReference type="NCBI Taxonomy" id="2981794"/>
    <lineage>
        <taxon>Bacteria</taxon>
        <taxon>Bacillati</taxon>
        <taxon>Bacillota</taxon>
        <taxon>Clostridia</taxon>
        <taxon>Lachnospirales</taxon>
        <taxon>Lachnospiraceae</taxon>
        <taxon>Roseburia</taxon>
    </lineage>
</organism>
<dbReference type="EMBL" id="JAOQKI010000005">
    <property type="protein sequence ID" value="MCU6716455.1"/>
    <property type="molecule type" value="Genomic_DNA"/>
</dbReference>
<evidence type="ECO:0000313" key="1">
    <source>
        <dbReference type="EMBL" id="MCU6716455.1"/>
    </source>
</evidence>
<dbReference type="Gene3D" id="3.40.50.300">
    <property type="entry name" value="P-loop containing nucleotide triphosphate hydrolases"/>
    <property type="match status" value="1"/>
</dbReference>
<gene>
    <name evidence="1" type="ORF">OCV43_04070</name>
</gene>
<reference evidence="1 2" key="1">
    <citation type="journal article" date="2021" name="ISME Commun">
        <title>Automated analysis of genomic sequences facilitates high-throughput and comprehensive description of bacteria.</title>
        <authorList>
            <person name="Hitch T.C.A."/>
        </authorList>
    </citation>
    <scope>NUCLEOTIDE SEQUENCE [LARGE SCALE GENOMIC DNA]</scope>
    <source>
        <strain evidence="1 2">Sanger_19</strain>
    </source>
</reference>
<evidence type="ECO:0008006" key="3">
    <source>
        <dbReference type="Google" id="ProtNLM"/>
    </source>
</evidence>
<name>A0ABT2SC66_9FIRM</name>
<comment type="caution">
    <text evidence="1">The sequence shown here is derived from an EMBL/GenBank/DDBJ whole genome shotgun (WGS) entry which is preliminary data.</text>
</comment>
<accession>A0ABT2SC66</accession>
<proteinExistence type="predicted"/>
<keyword evidence="2" id="KW-1185">Reference proteome</keyword>
<protein>
    <recommendedName>
        <fullName evidence="3">ATP-binding protein</fullName>
    </recommendedName>
</protein>
<dbReference type="RefSeq" id="WP_262623476.1">
    <property type="nucleotide sequence ID" value="NZ_JAOQKI010000005.1"/>
</dbReference>